<dbReference type="OrthoDB" id="45007at2759"/>
<keyword evidence="3" id="KW-0325">Glycoprotein</keyword>
<evidence type="ECO:0000256" key="2">
    <source>
        <dbReference type="ARBA" id="ARBA00022801"/>
    </source>
</evidence>
<dbReference type="VEuPathDB" id="FungiDB:H310_04978"/>
<dbReference type="GO" id="GO:0046872">
    <property type="term" value="F:metal ion binding"/>
    <property type="evidence" value="ECO:0007669"/>
    <property type="project" value="InterPro"/>
</dbReference>
<dbReference type="SUPFAM" id="SSF49363">
    <property type="entry name" value="Purple acid phosphatase, N-terminal domain"/>
    <property type="match status" value="1"/>
</dbReference>
<dbReference type="SUPFAM" id="SSF56300">
    <property type="entry name" value="Metallo-dependent phosphatases"/>
    <property type="match status" value="1"/>
</dbReference>
<evidence type="ECO:0000259" key="7">
    <source>
        <dbReference type="Pfam" id="PF14008"/>
    </source>
</evidence>
<dbReference type="PANTHER" id="PTHR22953:SF153">
    <property type="entry name" value="PURPLE ACID PHOSPHATASE"/>
    <property type="match status" value="1"/>
</dbReference>
<dbReference type="Gene3D" id="3.60.21.10">
    <property type="match status" value="1"/>
</dbReference>
<sequence length="451" mass="50869">MAAVAKIAQERTRNPTTTMQTTRDARTIRVLWWCGLVVLCLSWMSSSVDAVASGGPEQVHIAIGGVNSAGMAISWVTEKTSESRVKYGLHNASLDLEGRGTQPAAQYKFCHYTSGYMHHVLLPSLQPNTTYFYTVGGMESGWSKVLSFRTPPKRGDVNAQLTLAIVGDLGQTNYSEETLGYIQLNSAVRAVLLAGDLSYADTVQTRWDTWGSLVEPSTSCIPWMMAAGNHEIETSCHSTTFDAYQARYRMPFAESNASRGNLFYSFDVASVHVVVLTPYLPTYRGSAQYKWVGRDLERVDRSVTPWIVVMMHGPWYSSNRAHQSKVEPQHAMRKDMEDLLFDHRVHLVLAGHVHSYERTLPVYRNELTVNAPIYITIGDGGNREGLADKFIHPRPVWSAYRRARYGYGLFEVKNRTHALFEWHEDEPTKSNTRDFVWVHARSSARQSQPRP</sequence>
<dbReference type="Gene3D" id="2.60.40.380">
    <property type="entry name" value="Purple acid phosphatase-like, N-terminal"/>
    <property type="match status" value="1"/>
</dbReference>
<dbReference type="InterPro" id="IPR039331">
    <property type="entry name" value="PAPs-like"/>
</dbReference>
<evidence type="ECO:0000256" key="3">
    <source>
        <dbReference type="ARBA" id="ARBA00023180"/>
    </source>
</evidence>
<dbReference type="CDD" id="cd00839">
    <property type="entry name" value="MPP_PAPs"/>
    <property type="match status" value="1"/>
</dbReference>
<dbReference type="InterPro" id="IPR008963">
    <property type="entry name" value="Purple_acid_Pase-like_N"/>
</dbReference>
<feature type="domain" description="Purple acid phosphatase C-terminal" evidence="7">
    <location>
        <begin position="371"/>
        <end position="425"/>
    </location>
</feature>
<dbReference type="InterPro" id="IPR004843">
    <property type="entry name" value="Calcineurin-like_PHP"/>
</dbReference>
<evidence type="ECO:0000313" key="9">
    <source>
        <dbReference type="EMBL" id="ETW03562.1"/>
    </source>
</evidence>
<evidence type="ECO:0000259" key="8">
    <source>
        <dbReference type="Pfam" id="PF16656"/>
    </source>
</evidence>
<keyword evidence="1" id="KW-0732">Signal</keyword>
<dbReference type="eggNOG" id="KOG1378">
    <property type="taxonomic scope" value="Eukaryota"/>
</dbReference>
<dbReference type="Pfam" id="PF00149">
    <property type="entry name" value="Metallophos"/>
    <property type="match status" value="1"/>
</dbReference>
<dbReference type="RefSeq" id="XP_008867791.1">
    <property type="nucleotide sequence ID" value="XM_008869569.1"/>
</dbReference>
<dbReference type="InterPro" id="IPR029052">
    <property type="entry name" value="Metallo-depent_PP-like"/>
</dbReference>
<evidence type="ECO:0000256" key="5">
    <source>
        <dbReference type="SAM" id="MobiDB-lite"/>
    </source>
</evidence>
<comment type="similarity">
    <text evidence="4">Belongs to the metallophosphoesterase superfamily. Purple acid phosphatase family.</text>
</comment>
<dbReference type="InterPro" id="IPR025733">
    <property type="entry name" value="PAPs_C"/>
</dbReference>
<comment type="catalytic activity">
    <reaction evidence="4">
        <text>a phosphate monoester + H2O = an alcohol + phosphate</text>
        <dbReference type="Rhea" id="RHEA:15017"/>
        <dbReference type="ChEBI" id="CHEBI:15377"/>
        <dbReference type="ChEBI" id="CHEBI:30879"/>
        <dbReference type="ChEBI" id="CHEBI:43474"/>
        <dbReference type="ChEBI" id="CHEBI:67140"/>
        <dbReference type="EC" id="3.1.3.2"/>
    </reaction>
</comment>
<dbReference type="EC" id="3.1.3.2" evidence="4"/>
<feature type="domain" description="Calcineurin-like phosphoesterase" evidence="6">
    <location>
        <begin position="162"/>
        <end position="356"/>
    </location>
</feature>
<feature type="region of interest" description="Disordered" evidence="5">
    <location>
        <begin position="1"/>
        <end position="20"/>
    </location>
</feature>
<dbReference type="InterPro" id="IPR041792">
    <property type="entry name" value="MPP_PAP"/>
</dbReference>
<dbReference type="AlphaFoldDB" id="A0A024UCE4"/>
<proteinExistence type="inferred from homology"/>
<gene>
    <name evidence="9" type="ORF">H310_04978</name>
</gene>
<dbReference type="Pfam" id="PF16656">
    <property type="entry name" value="Pur_ac_phosph_N"/>
    <property type="match status" value="1"/>
</dbReference>
<dbReference type="EMBL" id="KI913959">
    <property type="protein sequence ID" value="ETW03562.1"/>
    <property type="molecule type" value="Genomic_DNA"/>
</dbReference>
<dbReference type="GeneID" id="20082028"/>
<evidence type="ECO:0000259" key="6">
    <source>
        <dbReference type="Pfam" id="PF00149"/>
    </source>
</evidence>
<protein>
    <recommendedName>
        <fullName evidence="4">Purple acid phosphatase</fullName>
        <ecNumber evidence="4">3.1.3.2</ecNumber>
    </recommendedName>
</protein>
<dbReference type="STRING" id="157072.A0A024UCE4"/>
<dbReference type="Pfam" id="PF14008">
    <property type="entry name" value="Metallophos_C"/>
    <property type="match status" value="1"/>
</dbReference>
<accession>A0A024UCE4</accession>
<feature type="domain" description="Purple acid phosphatase N-terminal" evidence="8">
    <location>
        <begin position="56"/>
        <end position="150"/>
    </location>
</feature>
<dbReference type="GO" id="GO:0003993">
    <property type="term" value="F:acid phosphatase activity"/>
    <property type="evidence" value="ECO:0007669"/>
    <property type="project" value="UniProtKB-EC"/>
</dbReference>
<reference evidence="9" key="1">
    <citation type="submission" date="2013-12" db="EMBL/GenBank/DDBJ databases">
        <title>The Genome Sequence of Aphanomyces invadans NJM9701.</title>
        <authorList>
            <consortium name="The Broad Institute Genomics Platform"/>
            <person name="Russ C."/>
            <person name="Tyler B."/>
            <person name="van West P."/>
            <person name="Dieguez-Uribeondo J."/>
            <person name="Young S.K."/>
            <person name="Zeng Q."/>
            <person name="Gargeya S."/>
            <person name="Fitzgerald M."/>
            <person name="Abouelleil A."/>
            <person name="Alvarado L."/>
            <person name="Chapman S.B."/>
            <person name="Gainer-Dewar J."/>
            <person name="Goldberg J."/>
            <person name="Griggs A."/>
            <person name="Gujja S."/>
            <person name="Hansen M."/>
            <person name="Howarth C."/>
            <person name="Imamovic A."/>
            <person name="Ireland A."/>
            <person name="Larimer J."/>
            <person name="McCowan C."/>
            <person name="Murphy C."/>
            <person name="Pearson M."/>
            <person name="Poon T.W."/>
            <person name="Priest M."/>
            <person name="Roberts A."/>
            <person name="Saif S."/>
            <person name="Shea T."/>
            <person name="Sykes S."/>
            <person name="Wortman J."/>
            <person name="Nusbaum C."/>
            <person name="Birren B."/>
        </authorList>
    </citation>
    <scope>NUCLEOTIDE SEQUENCE [LARGE SCALE GENOMIC DNA]</scope>
    <source>
        <strain evidence="9">NJM9701</strain>
    </source>
</reference>
<evidence type="ECO:0000256" key="1">
    <source>
        <dbReference type="ARBA" id="ARBA00022729"/>
    </source>
</evidence>
<name>A0A024UCE4_9STRA</name>
<evidence type="ECO:0000256" key="4">
    <source>
        <dbReference type="RuleBase" id="RU361203"/>
    </source>
</evidence>
<dbReference type="PANTHER" id="PTHR22953">
    <property type="entry name" value="ACID PHOSPHATASE RELATED"/>
    <property type="match status" value="1"/>
</dbReference>
<dbReference type="InterPro" id="IPR015914">
    <property type="entry name" value="PAPs_N"/>
</dbReference>
<organism evidence="9">
    <name type="scientific">Aphanomyces invadans</name>
    <dbReference type="NCBI Taxonomy" id="157072"/>
    <lineage>
        <taxon>Eukaryota</taxon>
        <taxon>Sar</taxon>
        <taxon>Stramenopiles</taxon>
        <taxon>Oomycota</taxon>
        <taxon>Saprolegniomycetes</taxon>
        <taxon>Saprolegniales</taxon>
        <taxon>Verrucalvaceae</taxon>
        <taxon>Aphanomyces</taxon>
    </lineage>
</organism>
<keyword evidence="2 4" id="KW-0378">Hydrolase</keyword>